<dbReference type="NCBIfam" id="TIGR02074">
    <property type="entry name" value="PBP_1a_fam"/>
    <property type="match status" value="1"/>
</dbReference>
<dbReference type="InterPro" id="IPR036950">
    <property type="entry name" value="PBP_transglycosylase"/>
</dbReference>
<dbReference type="GO" id="GO:0008955">
    <property type="term" value="F:peptidoglycan glycosyltransferase activity"/>
    <property type="evidence" value="ECO:0007669"/>
    <property type="project" value="UniProtKB-EC"/>
</dbReference>
<keyword evidence="11" id="KW-0511">Multifunctional enzyme</keyword>
<keyword evidence="8" id="KW-0378">Hydrolase</keyword>
<evidence type="ECO:0000313" key="18">
    <source>
        <dbReference type="EMBL" id="MBP5858084.1"/>
    </source>
</evidence>
<feature type="domain" description="Glycosyl transferase family 51" evidence="17">
    <location>
        <begin position="58"/>
        <end position="223"/>
    </location>
</feature>
<reference evidence="18" key="1">
    <citation type="submission" date="2021-04" db="EMBL/GenBank/DDBJ databases">
        <authorList>
            <person name="Zhang D.-C."/>
        </authorList>
    </citation>
    <scope>NUCLEOTIDE SEQUENCE</scope>
    <source>
        <strain evidence="18">CGMCC 1.15697</strain>
    </source>
</reference>
<evidence type="ECO:0000256" key="11">
    <source>
        <dbReference type="ARBA" id="ARBA00023268"/>
    </source>
</evidence>
<keyword evidence="5" id="KW-0645">Protease</keyword>
<comment type="caution">
    <text evidence="18">The sequence shown here is derived from an EMBL/GenBank/DDBJ whole genome shotgun (WGS) entry which is preliminary data.</text>
</comment>
<organism evidence="18 19">
    <name type="scientific">Marivibrio halodurans</name>
    <dbReference type="NCBI Taxonomy" id="2039722"/>
    <lineage>
        <taxon>Bacteria</taxon>
        <taxon>Pseudomonadati</taxon>
        <taxon>Pseudomonadota</taxon>
        <taxon>Alphaproteobacteria</taxon>
        <taxon>Rhodospirillales</taxon>
        <taxon>Rhodospirillaceae</taxon>
        <taxon>Marivibrio</taxon>
    </lineage>
</organism>
<dbReference type="GO" id="GO:0008658">
    <property type="term" value="F:penicillin binding"/>
    <property type="evidence" value="ECO:0007669"/>
    <property type="project" value="InterPro"/>
</dbReference>
<evidence type="ECO:0000256" key="13">
    <source>
        <dbReference type="ARBA" id="ARBA00034000"/>
    </source>
</evidence>
<evidence type="ECO:0000256" key="15">
    <source>
        <dbReference type="SAM" id="MobiDB-lite"/>
    </source>
</evidence>
<evidence type="ECO:0000256" key="14">
    <source>
        <dbReference type="ARBA" id="ARBA00049902"/>
    </source>
</evidence>
<dbReference type="InterPro" id="IPR012338">
    <property type="entry name" value="Beta-lactam/transpept-like"/>
</dbReference>
<evidence type="ECO:0000256" key="7">
    <source>
        <dbReference type="ARBA" id="ARBA00022679"/>
    </source>
</evidence>
<dbReference type="Pfam" id="PF00912">
    <property type="entry name" value="Transgly"/>
    <property type="match status" value="1"/>
</dbReference>
<dbReference type="FunFam" id="1.10.3810.10:FF:000001">
    <property type="entry name" value="Penicillin-binding protein 1A"/>
    <property type="match status" value="1"/>
</dbReference>
<keyword evidence="19" id="KW-1185">Reference proteome</keyword>
<dbReference type="GO" id="GO:0006508">
    <property type="term" value="P:proteolysis"/>
    <property type="evidence" value="ECO:0007669"/>
    <property type="project" value="UniProtKB-KW"/>
</dbReference>
<comment type="catalytic activity">
    <reaction evidence="13">
        <text>Preferential cleavage: (Ac)2-L-Lys-D-Ala-|-D-Ala. Also transpeptidation of peptidyl-alanyl moieties that are N-acyl substituents of D-alanine.</text>
        <dbReference type="EC" id="3.4.16.4"/>
    </reaction>
</comment>
<dbReference type="SUPFAM" id="SSF56601">
    <property type="entry name" value="beta-lactamase/transpeptidase-like"/>
    <property type="match status" value="1"/>
</dbReference>
<evidence type="ECO:0000256" key="5">
    <source>
        <dbReference type="ARBA" id="ARBA00022670"/>
    </source>
</evidence>
<comment type="catalytic activity">
    <reaction evidence="14">
        <text>[GlcNAc-(1-&gt;4)-Mur2Ac(oyl-L-Ala-gamma-D-Glu-L-Lys-D-Ala-D-Ala)](n)-di-trans,octa-cis-undecaprenyl diphosphate + beta-D-GlcNAc-(1-&gt;4)-Mur2Ac(oyl-L-Ala-gamma-D-Glu-L-Lys-D-Ala-D-Ala)-di-trans,octa-cis-undecaprenyl diphosphate = [GlcNAc-(1-&gt;4)-Mur2Ac(oyl-L-Ala-gamma-D-Glu-L-Lys-D-Ala-D-Ala)](n+1)-di-trans,octa-cis-undecaprenyl diphosphate + di-trans,octa-cis-undecaprenyl diphosphate + H(+)</text>
        <dbReference type="Rhea" id="RHEA:23708"/>
        <dbReference type="Rhea" id="RHEA-COMP:9602"/>
        <dbReference type="Rhea" id="RHEA-COMP:9603"/>
        <dbReference type="ChEBI" id="CHEBI:15378"/>
        <dbReference type="ChEBI" id="CHEBI:58405"/>
        <dbReference type="ChEBI" id="CHEBI:60033"/>
        <dbReference type="ChEBI" id="CHEBI:78435"/>
        <dbReference type="EC" id="2.4.99.28"/>
    </reaction>
</comment>
<comment type="similarity">
    <text evidence="2">In the C-terminal section; belongs to the transpeptidase family.</text>
</comment>
<feature type="compositionally biased region" description="Low complexity" evidence="15">
    <location>
        <begin position="627"/>
        <end position="645"/>
    </location>
</feature>
<dbReference type="Gene3D" id="3.40.710.10">
    <property type="entry name" value="DD-peptidase/beta-lactamase superfamily"/>
    <property type="match status" value="1"/>
</dbReference>
<comment type="pathway">
    <text evidence="1">Cell wall biogenesis; peptidoglycan biosynthesis.</text>
</comment>
<dbReference type="EMBL" id="JAGMWN010000006">
    <property type="protein sequence ID" value="MBP5858084.1"/>
    <property type="molecule type" value="Genomic_DNA"/>
</dbReference>
<evidence type="ECO:0000256" key="4">
    <source>
        <dbReference type="ARBA" id="ARBA00022645"/>
    </source>
</evidence>
<dbReference type="SUPFAM" id="SSF53955">
    <property type="entry name" value="Lysozyme-like"/>
    <property type="match status" value="1"/>
</dbReference>
<evidence type="ECO:0000259" key="16">
    <source>
        <dbReference type="Pfam" id="PF00905"/>
    </source>
</evidence>
<dbReference type="RefSeq" id="WP_210682663.1">
    <property type="nucleotide sequence ID" value="NZ_JAGMWN010000006.1"/>
</dbReference>
<evidence type="ECO:0000256" key="8">
    <source>
        <dbReference type="ARBA" id="ARBA00022801"/>
    </source>
</evidence>
<dbReference type="Pfam" id="PF00905">
    <property type="entry name" value="Transpeptidase"/>
    <property type="match status" value="1"/>
</dbReference>
<keyword evidence="6" id="KW-0328">Glycosyltransferase</keyword>
<dbReference type="GO" id="GO:0071555">
    <property type="term" value="P:cell wall organization"/>
    <property type="evidence" value="ECO:0007669"/>
    <property type="project" value="UniProtKB-KW"/>
</dbReference>
<feature type="region of interest" description="Disordered" evidence="15">
    <location>
        <begin position="583"/>
        <end position="645"/>
    </location>
</feature>
<dbReference type="Proteomes" id="UP000672602">
    <property type="component" value="Unassembled WGS sequence"/>
</dbReference>
<dbReference type="GO" id="GO:0030288">
    <property type="term" value="C:outer membrane-bounded periplasmic space"/>
    <property type="evidence" value="ECO:0007669"/>
    <property type="project" value="TreeGrafter"/>
</dbReference>
<proteinExistence type="inferred from homology"/>
<keyword evidence="7" id="KW-0808">Transferase</keyword>
<sequence>MRAAVAASIWLVLFAVGALVWFGWDLPDPEKLAARTERTPIVTVEAADGTPLLRQGQIYGEALTLAEVSPHLPKALLATEDRRFYDHPGIDPIGLARALWANITAGGIRQGGSTITQQLAKNLFLSRERTIRRKVQEVMLAFWLEHVFTKRQILETYLNRVYLGAGTYGVDAAARRYFGIDARNLTLWQSAVIAGLPKAPSALNPFVAPERAAARGREVLENMVQAGWLAPAEAEAAARPSVETRRTDDAGRNSRWFSEWAMDRAGDLLGGIDRDIRVITTLEPAAQRAAEAAAAEIGPAARAKGAGQMALVALRPDGSVAALLGGYDRRESAFNRAVQARRQPGSTFKLFVYLAGFAQGLSPDDMIDDRAITVEGWTPRNAGQGHRGPVTVREGVARSINTVAVAVAERAGRERVIEMARRLGITADLAPEPALALGAYEVSPLELTAAYAALSNGGRAVTPFAISRIVSDDGSVLYERPVTWPPQVVPPRALAGMKDVLRASMAWGTSKRAALPGREAVGKTGTTQDYRDAWFMGATRQLTAGIWMGNDDNAPMDDLFGGLYPAMLWKAFMTRALDGVPAQPLPSPPVPANEEQGPIGKLLLSARQALEEVDEENGPKDPSGNNTTRPAAAPTTSLPRTENGN</sequence>
<keyword evidence="4" id="KW-0121">Carboxypeptidase</keyword>
<evidence type="ECO:0000256" key="9">
    <source>
        <dbReference type="ARBA" id="ARBA00022960"/>
    </source>
</evidence>
<dbReference type="Gene3D" id="1.10.3810.10">
    <property type="entry name" value="Biosynthetic peptidoglycan transglycosylase-like"/>
    <property type="match status" value="1"/>
</dbReference>
<evidence type="ECO:0000259" key="17">
    <source>
        <dbReference type="Pfam" id="PF00912"/>
    </source>
</evidence>
<name>A0A8J7S769_9PROT</name>
<evidence type="ECO:0000256" key="1">
    <source>
        <dbReference type="ARBA" id="ARBA00004752"/>
    </source>
</evidence>
<protein>
    <submittedName>
        <fullName evidence="18">PBP1A family penicillin-binding protein</fullName>
    </submittedName>
</protein>
<dbReference type="AlphaFoldDB" id="A0A8J7S769"/>
<evidence type="ECO:0000256" key="2">
    <source>
        <dbReference type="ARBA" id="ARBA00007090"/>
    </source>
</evidence>
<keyword evidence="9" id="KW-0133">Cell shape</keyword>
<dbReference type="PANTHER" id="PTHR32282">
    <property type="entry name" value="BINDING PROTEIN TRANSPEPTIDASE, PUTATIVE-RELATED"/>
    <property type="match status" value="1"/>
</dbReference>
<dbReference type="GO" id="GO:0008360">
    <property type="term" value="P:regulation of cell shape"/>
    <property type="evidence" value="ECO:0007669"/>
    <property type="project" value="UniProtKB-KW"/>
</dbReference>
<evidence type="ECO:0000256" key="3">
    <source>
        <dbReference type="ARBA" id="ARBA00007739"/>
    </source>
</evidence>
<dbReference type="UniPathway" id="UPA00219"/>
<dbReference type="InterPro" id="IPR001460">
    <property type="entry name" value="PCN-bd_Tpept"/>
</dbReference>
<dbReference type="InterPro" id="IPR023346">
    <property type="entry name" value="Lysozyme-like_dom_sf"/>
</dbReference>
<keyword evidence="10" id="KW-0573">Peptidoglycan synthesis</keyword>
<dbReference type="PANTHER" id="PTHR32282:SF33">
    <property type="entry name" value="PEPTIDOGLYCAN GLYCOSYLTRANSFERASE"/>
    <property type="match status" value="1"/>
</dbReference>
<gene>
    <name evidence="18" type="ORF">KAJ83_13780</name>
</gene>
<dbReference type="InterPro" id="IPR050396">
    <property type="entry name" value="Glycosyltr_51/Transpeptidase"/>
</dbReference>
<comment type="similarity">
    <text evidence="3">In the N-terminal section; belongs to the glycosyltransferase 51 family.</text>
</comment>
<dbReference type="GO" id="GO:0009002">
    <property type="term" value="F:serine-type D-Ala-D-Ala carboxypeptidase activity"/>
    <property type="evidence" value="ECO:0007669"/>
    <property type="project" value="UniProtKB-EC"/>
</dbReference>
<evidence type="ECO:0000256" key="6">
    <source>
        <dbReference type="ARBA" id="ARBA00022676"/>
    </source>
</evidence>
<evidence type="ECO:0000313" key="19">
    <source>
        <dbReference type="Proteomes" id="UP000672602"/>
    </source>
</evidence>
<accession>A0A8J7S769</accession>
<evidence type="ECO:0000256" key="10">
    <source>
        <dbReference type="ARBA" id="ARBA00022984"/>
    </source>
</evidence>
<feature type="domain" description="Penicillin-binding protein transpeptidase" evidence="16">
    <location>
        <begin position="318"/>
        <end position="540"/>
    </location>
</feature>
<keyword evidence="12" id="KW-0961">Cell wall biogenesis/degradation</keyword>
<dbReference type="GO" id="GO:0009252">
    <property type="term" value="P:peptidoglycan biosynthetic process"/>
    <property type="evidence" value="ECO:0007669"/>
    <property type="project" value="UniProtKB-UniPathway"/>
</dbReference>
<evidence type="ECO:0000256" key="12">
    <source>
        <dbReference type="ARBA" id="ARBA00023316"/>
    </source>
</evidence>
<dbReference type="InterPro" id="IPR001264">
    <property type="entry name" value="Glyco_trans_51"/>
</dbReference>